<proteinExistence type="predicted"/>
<evidence type="ECO:0000313" key="1">
    <source>
        <dbReference type="EMBL" id="KAK6944277.1"/>
    </source>
</evidence>
<sequence length="276" mass="30919">MIHHLKVLYLIYLNRKEKQFHNLEFQKSFPKRNKERDQLGAVEASKLISDKFEISAWNAKASTSTSALTVLEKKASWGIFWKQGSCHQPSSPQKSPGLNALELKKPVRPPLAVELSCPPLIINSISVTGSPRTTTHLYSDKPVHAVSNLRAVGDASSIPLCPSLKPPFLEPHSQGIAILIQTTVKQNFSNEITSIYNFLLLCDKTALLVAGMMNQTTICTNQSEESFLLQNSRASNRTIMKFELNPATYLRKRQCSNQINEEVRPKDNDMQSSLDP</sequence>
<keyword evidence="2" id="KW-1185">Reference proteome</keyword>
<dbReference type="AlphaFoldDB" id="A0AAN8WE67"/>
<accession>A0AAN8WE67</accession>
<reference evidence="1 2" key="1">
    <citation type="submission" date="2023-12" db="EMBL/GenBank/DDBJ databases">
        <title>A high-quality genome assembly for Dillenia turbinata (Dilleniales).</title>
        <authorList>
            <person name="Chanderbali A."/>
        </authorList>
    </citation>
    <scope>NUCLEOTIDE SEQUENCE [LARGE SCALE GENOMIC DNA]</scope>
    <source>
        <strain evidence="1">LSX21</strain>
        <tissue evidence="1">Leaf</tissue>
    </source>
</reference>
<dbReference type="Proteomes" id="UP001370490">
    <property type="component" value="Unassembled WGS sequence"/>
</dbReference>
<dbReference type="EMBL" id="JBAMMX010000003">
    <property type="protein sequence ID" value="KAK6944277.1"/>
    <property type="molecule type" value="Genomic_DNA"/>
</dbReference>
<evidence type="ECO:0000313" key="2">
    <source>
        <dbReference type="Proteomes" id="UP001370490"/>
    </source>
</evidence>
<organism evidence="1 2">
    <name type="scientific">Dillenia turbinata</name>
    <dbReference type="NCBI Taxonomy" id="194707"/>
    <lineage>
        <taxon>Eukaryota</taxon>
        <taxon>Viridiplantae</taxon>
        <taxon>Streptophyta</taxon>
        <taxon>Embryophyta</taxon>
        <taxon>Tracheophyta</taxon>
        <taxon>Spermatophyta</taxon>
        <taxon>Magnoliopsida</taxon>
        <taxon>eudicotyledons</taxon>
        <taxon>Gunneridae</taxon>
        <taxon>Pentapetalae</taxon>
        <taxon>Dilleniales</taxon>
        <taxon>Dilleniaceae</taxon>
        <taxon>Dillenia</taxon>
    </lineage>
</organism>
<name>A0AAN8WE67_9MAGN</name>
<protein>
    <submittedName>
        <fullName evidence="1">Uncharacterized protein</fullName>
    </submittedName>
</protein>
<comment type="caution">
    <text evidence="1">The sequence shown here is derived from an EMBL/GenBank/DDBJ whole genome shotgun (WGS) entry which is preliminary data.</text>
</comment>
<gene>
    <name evidence="1" type="ORF">RJ641_025379</name>
</gene>